<protein>
    <submittedName>
        <fullName evidence="4">N-acetylmuramoyl-L-alanine amidase</fullName>
    </submittedName>
</protein>
<dbReference type="PANTHER" id="PTHR11022:SF41">
    <property type="entry name" value="PEPTIDOGLYCAN-RECOGNITION PROTEIN LC-RELATED"/>
    <property type="match status" value="1"/>
</dbReference>
<dbReference type="Proteomes" id="UP000184192">
    <property type="component" value="Unassembled WGS sequence"/>
</dbReference>
<evidence type="ECO:0000259" key="3">
    <source>
        <dbReference type="SMART" id="SM00701"/>
    </source>
</evidence>
<dbReference type="EMBL" id="FQZN01000022">
    <property type="protein sequence ID" value="SHJ32263.1"/>
    <property type="molecule type" value="Genomic_DNA"/>
</dbReference>
<proteinExistence type="inferred from homology"/>
<reference evidence="5" key="1">
    <citation type="submission" date="2016-11" db="EMBL/GenBank/DDBJ databases">
        <authorList>
            <person name="Varghese N."/>
            <person name="Submissions S."/>
        </authorList>
    </citation>
    <scope>NUCLEOTIDE SEQUENCE [LARGE SCALE GENOMIC DNA]</scope>
    <source>
        <strain evidence="5">DSM 26884</strain>
    </source>
</reference>
<evidence type="ECO:0000313" key="5">
    <source>
        <dbReference type="Proteomes" id="UP000184192"/>
    </source>
</evidence>
<keyword evidence="5" id="KW-1185">Reference proteome</keyword>
<dbReference type="Pfam" id="PF01510">
    <property type="entry name" value="Amidase_2"/>
    <property type="match status" value="1"/>
</dbReference>
<feature type="domain" description="Peptidoglycan recognition protein family" evidence="3">
    <location>
        <begin position="12"/>
        <end position="147"/>
    </location>
</feature>
<sequence length="164" mass="18648">MGHCPQSNHHRSHRYCGSLRIGSLPIGMRTITLLIVHCSATPQGVSLSFEDCRRDHIRHRGFSDIGYHFYVTRDGEIHRGRPPEKIGAHCLNHNRHSIGICYEGGLDAEGRPADTRTLEQKAALLALLRELKRIFPRALIVSHHDLNPVKRCPCFDAEREYRGL</sequence>
<dbReference type="InterPro" id="IPR036505">
    <property type="entry name" value="Amidase/PGRP_sf"/>
</dbReference>
<evidence type="ECO:0000313" key="4">
    <source>
        <dbReference type="EMBL" id="SHJ32263.1"/>
    </source>
</evidence>
<dbReference type="Gene3D" id="3.40.80.10">
    <property type="entry name" value="Peptidoglycan recognition protein-like"/>
    <property type="match status" value="1"/>
</dbReference>
<dbReference type="SMART" id="SM00701">
    <property type="entry name" value="PGRP"/>
    <property type="match status" value="1"/>
</dbReference>
<evidence type="ECO:0000259" key="2">
    <source>
        <dbReference type="SMART" id="SM00644"/>
    </source>
</evidence>
<accession>A0A1M6ICY5</accession>
<dbReference type="InterPro" id="IPR006619">
    <property type="entry name" value="PGRP_domain_met/bac"/>
</dbReference>
<organism evidence="4 5">
    <name type="scientific">Bacteroides stercorirosoris</name>
    <dbReference type="NCBI Taxonomy" id="871324"/>
    <lineage>
        <taxon>Bacteria</taxon>
        <taxon>Pseudomonadati</taxon>
        <taxon>Bacteroidota</taxon>
        <taxon>Bacteroidia</taxon>
        <taxon>Bacteroidales</taxon>
        <taxon>Bacteroidaceae</taxon>
        <taxon>Bacteroides</taxon>
    </lineage>
</organism>
<dbReference type="eggNOG" id="COG3023">
    <property type="taxonomic scope" value="Bacteria"/>
</dbReference>
<name>A0A1M6ICY5_9BACE</name>
<dbReference type="GO" id="GO:0008270">
    <property type="term" value="F:zinc ion binding"/>
    <property type="evidence" value="ECO:0007669"/>
    <property type="project" value="InterPro"/>
</dbReference>
<dbReference type="SMART" id="SM00644">
    <property type="entry name" value="Ami_2"/>
    <property type="match status" value="1"/>
</dbReference>
<comment type="similarity">
    <text evidence="1">Belongs to the N-acetylmuramoyl-L-alanine amidase 2 family.</text>
</comment>
<dbReference type="InterPro" id="IPR002502">
    <property type="entry name" value="Amidase_domain"/>
</dbReference>
<dbReference type="InterPro" id="IPR015510">
    <property type="entry name" value="PGRP"/>
</dbReference>
<dbReference type="PANTHER" id="PTHR11022">
    <property type="entry name" value="PEPTIDOGLYCAN RECOGNITION PROTEIN"/>
    <property type="match status" value="1"/>
</dbReference>
<dbReference type="CDD" id="cd06583">
    <property type="entry name" value="PGRP"/>
    <property type="match status" value="1"/>
</dbReference>
<dbReference type="AlphaFoldDB" id="A0A1M6ICY5"/>
<evidence type="ECO:0000256" key="1">
    <source>
        <dbReference type="ARBA" id="ARBA00007553"/>
    </source>
</evidence>
<dbReference type="SUPFAM" id="SSF55846">
    <property type="entry name" value="N-acetylmuramoyl-L-alanine amidase-like"/>
    <property type="match status" value="1"/>
</dbReference>
<gene>
    <name evidence="4" type="ORF">SAMN05444350_12240</name>
</gene>
<dbReference type="GO" id="GO:0008745">
    <property type="term" value="F:N-acetylmuramoyl-L-alanine amidase activity"/>
    <property type="evidence" value="ECO:0007669"/>
    <property type="project" value="InterPro"/>
</dbReference>
<feature type="domain" description="N-acetylmuramoyl-L-alanine amidase" evidence="2">
    <location>
        <begin position="19"/>
        <end position="154"/>
    </location>
</feature>
<dbReference type="GO" id="GO:0009253">
    <property type="term" value="P:peptidoglycan catabolic process"/>
    <property type="evidence" value="ECO:0007669"/>
    <property type="project" value="InterPro"/>
</dbReference>